<dbReference type="GO" id="GO:0008716">
    <property type="term" value="F:D-alanine-D-alanine ligase activity"/>
    <property type="evidence" value="ECO:0007669"/>
    <property type="project" value="UniProtKB-UniRule"/>
</dbReference>
<dbReference type="GO" id="GO:0046872">
    <property type="term" value="F:metal ion binding"/>
    <property type="evidence" value="ECO:0007669"/>
    <property type="project" value="UniProtKB-KW"/>
</dbReference>
<comment type="pathway">
    <text evidence="18">Glycan biosynthesis.</text>
</comment>
<evidence type="ECO:0000256" key="15">
    <source>
        <dbReference type="ARBA" id="ARBA00023211"/>
    </source>
</evidence>
<keyword evidence="14 22" id="KW-0573">Peptidoglycan synthesis</keyword>
<dbReference type="PANTHER" id="PTHR23132:SF25">
    <property type="entry name" value="D-ALANINE--D-ALANINE LIGASE A"/>
    <property type="match status" value="1"/>
</dbReference>
<dbReference type="SUPFAM" id="SSF52440">
    <property type="entry name" value="PreATP-grasp domain"/>
    <property type="match status" value="1"/>
</dbReference>
<feature type="binding site" evidence="24">
    <location>
        <begin position="230"/>
        <end position="237"/>
    </location>
    <ligand>
        <name>ATP</name>
        <dbReference type="ChEBI" id="CHEBI:30616"/>
    </ligand>
</feature>
<dbReference type="KEGG" id="hsc:HVS_01765"/>
<dbReference type="GO" id="GO:0071555">
    <property type="term" value="P:cell wall organization"/>
    <property type="evidence" value="ECO:0007669"/>
    <property type="project" value="UniProtKB-KW"/>
</dbReference>
<dbReference type="EMBL" id="NEMB01000003">
    <property type="protein sequence ID" value="PQQ65484.1"/>
    <property type="molecule type" value="Genomic_DNA"/>
</dbReference>
<dbReference type="GO" id="GO:0005524">
    <property type="term" value="F:ATP binding"/>
    <property type="evidence" value="ECO:0007669"/>
    <property type="project" value="UniProtKB-UniRule"/>
</dbReference>
<dbReference type="Pfam" id="PF07478">
    <property type="entry name" value="Dala_Dala_lig_C"/>
    <property type="match status" value="1"/>
</dbReference>
<evidence type="ECO:0000256" key="3">
    <source>
        <dbReference type="ARBA" id="ARBA00004496"/>
    </source>
</evidence>
<evidence type="ECO:0000256" key="22">
    <source>
        <dbReference type="HAMAP-Rule" id="MF_00047"/>
    </source>
</evidence>
<evidence type="ECO:0000256" key="8">
    <source>
        <dbReference type="ARBA" id="ARBA00022598"/>
    </source>
</evidence>
<keyword evidence="16 22" id="KW-0961">Cell wall biogenesis/degradation</keyword>
<comment type="cofactor">
    <cofactor evidence="25">
        <name>Mg(2+)</name>
        <dbReference type="ChEBI" id="CHEBI:18420"/>
    </cofactor>
    <cofactor evidence="25">
        <name>Mn(2+)</name>
        <dbReference type="ChEBI" id="CHEBI:29035"/>
    </cofactor>
    <text evidence="25">Binds 2 magnesium or manganese ions per subunit.</text>
</comment>
<dbReference type="GO" id="GO:0008360">
    <property type="term" value="P:regulation of cell shape"/>
    <property type="evidence" value="ECO:0007669"/>
    <property type="project" value="UniProtKB-KW"/>
</dbReference>
<proteinExistence type="inferred from homology"/>
<dbReference type="NCBIfam" id="NF002378">
    <property type="entry name" value="PRK01372.1"/>
    <property type="match status" value="1"/>
</dbReference>
<sequence>MSHKKKVLVIFGGKSSEHEISRISATSILKNINYEKFYVFMLGITKEGKWLPYNGPVEKISSGEWEEAALRENAATHTGDNVLINSVMGNILVGDEALDSQKIKIDVVFPVLHGCNGEDGTIQGLLELAGIPYVGCGVLSSALAMDKVYAKIIFEKAGIPQADYLYFTRKEIADDFLGIAQKVEDKFSYPVFVKPSNAGSSVGVSKAADRNDLKKALDYAAKYDRKVMVEEFIDGREVECAVLGNDQPIASTVGEIVPSNEFYDYNAKYIDNKSKILIPADLPKDIVEKIREYAIRAYKALDCSGLSRVDFFVHRESMKVFINEINTLPGFTDISMYPMLWQESGISYSELIEKLIDLAIERFKDNIRQVDA</sequence>
<evidence type="ECO:0000256" key="20">
    <source>
        <dbReference type="ARBA" id="ARBA00076288"/>
    </source>
</evidence>
<dbReference type="OrthoDB" id="9813261at2"/>
<feature type="binding site" evidence="24">
    <location>
        <begin position="323"/>
        <end position="324"/>
    </location>
    <ligand>
        <name>ATP</name>
        <dbReference type="ChEBI" id="CHEBI:30616"/>
    </ligand>
</feature>
<feature type="binding site" evidence="24">
    <location>
        <begin position="200"/>
        <end position="201"/>
    </location>
    <ligand>
        <name>ATP</name>
        <dbReference type="ChEBI" id="CHEBI:30616"/>
    </ligand>
</feature>
<dbReference type="PROSITE" id="PS00844">
    <property type="entry name" value="DALA_DALA_LIGASE_2"/>
    <property type="match status" value="1"/>
</dbReference>
<evidence type="ECO:0000256" key="10">
    <source>
        <dbReference type="ARBA" id="ARBA00022741"/>
    </source>
</evidence>
<dbReference type="SUPFAM" id="SSF56059">
    <property type="entry name" value="Glutathione synthetase ATP-binding domain-like"/>
    <property type="match status" value="1"/>
</dbReference>
<evidence type="ECO:0000256" key="26">
    <source>
        <dbReference type="PROSITE-ProRule" id="PRU00409"/>
    </source>
</evidence>
<keyword evidence="9 25" id="KW-0479">Metal-binding</keyword>
<dbReference type="EC" id="6.3.2.4" evidence="6 22"/>
<reference evidence="29 31" key="2">
    <citation type="journal article" date="2018" name="Syst. Appl. Microbiol.">
        <title>Characterization and high-quality draft genome sequence of Herbivorax saccincola A7, an anaerobic, alkaliphilic, thermophilic, cellulolytic, and xylanolytic bacterium.</title>
        <authorList>
            <person name="Aikawa S."/>
            <person name="Baramee S."/>
            <person name="Sermsathanaswadi J."/>
            <person name="Thianheng P."/>
            <person name="Tachaapaikoon C."/>
            <person name="Shikata A."/>
            <person name="Waeonukul R."/>
            <person name="Pason P."/>
            <person name="Ratanakhanokchai K."/>
            <person name="Kosugi A."/>
        </authorList>
    </citation>
    <scope>NUCLEOTIDE SEQUENCE [LARGE SCALE GENOMIC DNA]</scope>
    <source>
        <strain evidence="29 31">A7</strain>
    </source>
</reference>
<dbReference type="NCBIfam" id="NF002528">
    <property type="entry name" value="PRK01966.1-4"/>
    <property type="match status" value="1"/>
</dbReference>
<evidence type="ECO:0000256" key="23">
    <source>
        <dbReference type="PIRSR" id="PIRSR039102-1"/>
    </source>
</evidence>
<evidence type="ECO:0000256" key="24">
    <source>
        <dbReference type="PIRSR" id="PIRSR039102-2"/>
    </source>
</evidence>
<keyword evidence="12 25" id="KW-0460">Magnesium</keyword>
<dbReference type="PANTHER" id="PTHR23132">
    <property type="entry name" value="D-ALANINE--D-ALANINE LIGASE"/>
    <property type="match status" value="1"/>
</dbReference>
<dbReference type="GO" id="GO:0009252">
    <property type="term" value="P:peptidoglycan biosynthetic process"/>
    <property type="evidence" value="ECO:0007669"/>
    <property type="project" value="UniProtKB-UniRule"/>
</dbReference>
<feature type="active site" evidence="23">
    <location>
        <position position="200"/>
    </location>
</feature>
<evidence type="ECO:0000313" key="31">
    <source>
        <dbReference type="Proteomes" id="UP000239720"/>
    </source>
</evidence>
<organism evidence="28 30">
    <name type="scientific">Acetivibrio saccincola</name>
    <dbReference type="NCBI Taxonomy" id="1677857"/>
    <lineage>
        <taxon>Bacteria</taxon>
        <taxon>Bacillati</taxon>
        <taxon>Bacillota</taxon>
        <taxon>Clostridia</taxon>
        <taxon>Eubacteriales</taxon>
        <taxon>Oscillospiraceae</taxon>
        <taxon>Acetivibrio</taxon>
    </lineage>
</organism>
<keyword evidence="15 25" id="KW-0464">Manganese</keyword>
<evidence type="ECO:0000256" key="16">
    <source>
        <dbReference type="ARBA" id="ARBA00023316"/>
    </source>
</evidence>
<feature type="domain" description="ATP-grasp" evidence="27">
    <location>
        <begin position="151"/>
        <end position="357"/>
    </location>
</feature>
<dbReference type="InterPro" id="IPR000291">
    <property type="entry name" value="D-Ala_lig_Van_CS"/>
</dbReference>
<accession>A0A2K9E4C3</accession>
<dbReference type="Proteomes" id="UP000239720">
    <property type="component" value="Unassembled WGS sequence"/>
</dbReference>
<feature type="binding site" evidence="25">
    <location>
        <position position="310"/>
    </location>
    <ligand>
        <name>Mg(2+)</name>
        <dbReference type="ChEBI" id="CHEBI:18420"/>
        <label>1</label>
    </ligand>
</feature>
<dbReference type="EMBL" id="CP025197">
    <property type="protein sequence ID" value="AUG56316.1"/>
    <property type="molecule type" value="Genomic_DNA"/>
</dbReference>
<evidence type="ECO:0000259" key="27">
    <source>
        <dbReference type="PROSITE" id="PS50975"/>
    </source>
</evidence>
<comment type="function">
    <text evidence="2 22">Cell wall formation.</text>
</comment>
<evidence type="ECO:0000256" key="4">
    <source>
        <dbReference type="ARBA" id="ARBA00004752"/>
    </source>
</evidence>
<evidence type="ECO:0000256" key="7">
    <source>
        <dbReference type="ARBA" id="ARBA00022490"/>
    </source>
</evidence>
<evidence type="ECO:0000256" key="25">
    <source>
        <dbReference type="PIRSR" id="PIRSR039102-3"/>
    </source>
</evidence>
<feature type="active site" evidence="23">
    <location>
        <position position="335"/>
    </location>
</feature>
<evidence type="ECO:0000256" key="6">
    <source>
        <dbReference type="ARBA" id="ARBA00012216"/>
    </source>
</evidence>
<evidence type="ECO:0000313" key="28">
    <source>
        <dbReference type="EMBL" id="AUG56316.1"/>
    </source>
</evidence>
<evidence type="ECO:0000256" key="9">
    <source>
        <dbReference type="ARBA" id="ARBA00022723"/>
    </source>
</evidence>
<keyword evidence="7 22" id="KW-0963">Cytoplasm</keyword>
<dbReference type="InterPro" id="IPR005905">
    <property type="entry name" value="D_ala_D_ala"/>
</dbReference>
<dbReference type="Proteomes" id="UP000233534">
    <property type="component" value="Chromosome"/>
</dbReference>
<comment type="catalytic activity">
    <reaction evidence="17 22">
        <text>2 D-alanine + ATP = D-alanyl-D-alanine + ADP + phosphate + H(+)</text>
        <dbReference type="Rhea" id="RHEA:11224"/>
        <dbReference type="ChEBI" id="CHEBI:15378"/>
        <dbReference type="ChEBI" id="CHEBI:30616"/>
        <dbReference type="ChEBI" id="CHEBI:43474"/>
        <dbReference type="ChEBI" id="CHEBI:57416"/>
        <dbReference type="ChEBI" id="CHEBI:57822"/>
        <dbReference type="ChEBI" id="CHEBI:456216"/>
        <dbReference type="EC" id="6.3.2.4"/>
    </reaction>
</comment>
<dbReference type="UniPathway" id="UPA00219"/>
<comment type="similarity">
    <text evidence="5 22">Belongs to the D-alanine--D-alanine ligase family.</text>
</comment>
<feature type="binding site" evidence="24">
    <location>
        <begin position="192"/>
        <end position="194"/>
    </location>
    <ligand>
        <name>ATP</name>
        <dbReference type="ChEBI" id="CHEBI:30616"/>
    </ligand>
</feature>
<feature type="binding site" evidence="25">
    <location>
        <position position="324"/>
    </location>
    <ligand>
        <name>Mg(2+)</name>
        <dbReference type="ChEBI" id="CHEBI:18420"/>
        <label>2</label>
    </ligand>
</feature>
<dbReference type="FunFam" id="3.30.1490.20:FF:000007">
    <property type="entry name" value="D-alanine--D-alanine ligase"/>
    <property type="match status" value="1"/>
</dbReference>
<keyword evidence="8 22" id="KW-0436">Ligase</keyword>
<evidence type="ECO:0000256" key="13">
    <source>
        <dbReference type="ARBA" id="ARBA00022960"/>
    </source>
</evidence>
<evidence type="ECO:0000256" key="2">
    <source>
        <dbReference type="ARBA" id="ARBA00003921"/>
    </source>
</evidence>
<protein>
    <recommendedName>
        <fullName evidence="19 22">D-alanine--D-alanine ligase</fullName>
        <ecNumber evidence="6 22">6.3.2.4</ecNumber>
    </recommendedName>
    <alternativeName>
        <fullName evidence="21 22">D-Ala-D-Ala ligase</fullName>
    </alternativeName>
    <alternativeName>
        <fullName evidence="20 22">D-alanylalanine synthetase</fullName>
    </alternativeName>
</protein>
<comment type="cofactor">
    <cofactor evidence="1">
        <name>Mn(2+)</name>
        <dbReference type="ChEBI" id="CHEBI:29035"/>
    </cofactor>
</comment>
<dbReference type="Pfam" id="PF01820">
    <property type="entry name" value="Dala_Dala_lig_N"/>
    <property type="match status" value="1"/>
</dbReference>
<dbReference type="Gene3D" id="3.30.1490.20">
    <property type="entry name" value="ATP-grasp fold, A domain"/>
    <property type="match status" value="1"/>
</dbReference>
<evidence type="ECO:0000256" key="19">
    <source>
        <dbReference type="ARBA" id="ARBA00068427"/>
    </source>
</evidence>
<dbReference type="AlphaFoldDB" id="A0A2K9E4C3"/>
<evidence type="ECO:0000256" key="21">
    <source>
        <dbReference type="ARBA" id="ARBA00077154"/>
    </source>
</evidence>
<dbReference type="InterPro" id="IPR011761">
    <property type="entry name" value="ATP-grasp"/>
</dbReference>
<keyword evidence="13 22" id="KW-0133">Cell shape</keyword>
<feature type="binding site" evidence="25">
    <location>
        <position position="324"/>
    </location>
    <ligand>
        <name>Mg(2+)</name>
        <dbReference type="ChEBI" id="CHEBI:18420"/>
        <label>1</label>
    </ligand>
</feature>
<keyword evidence="30" id="KW-1185">Reference proteome</keyword>
<dbReference type="PROSITE" id="PS00843">
    <property type="entry name" value="DALA_DALA_LIGASE_1"/>
    <property type="match status" value="1"/>
</dbReference>
<reference evidence="28 30" key="1">
    <citation type="submission" date="2017-12" db="EMBL/GenBank/DDBJ databases">
        <title>Complete genome sequence of Herbivorax saccincola GGR1, a novel Cellulosome-producing hydrolytic bacterium in a thermophilic biogas plant, established by Illumina and Nanopore MinION sequencing.</title>
        <authorList>
            <person name="Pechtl A."/>
            <person name="Ruckert C."/>
            <person name="Koeck D.E."/>
            <person name="Maus I."/>
            <person name="Winkler A."/>
            <person name="Kalinowski J."/>
            <person name="Puhler A."/>
            <person name="Schwarz W.W."/>
            <person name="Zverlov V.V."/>
            <person name="Schluter A."/>
            <person name="Liebl W."/>
        </authorList>
    </citation>
    <scope>NUCLEOTIDE SEQUENCE [LARGE SCALE GENOMIC DNA]</scope>
    <source>
        <strain evidence="28">GGR1</strain>
        <strain evidence="30">SR1</strain>
    </source>
</reference>
<evidence type="ECO:0000313" key="29">
    <source>
        <dbReference type="EMBL" id="PQQ65484.1"/>
    </source>
</evidence>
<gene>
    <name evidence="22 28" type="primary">ddl</name>
    <name evidence="29" type="ORF">B9R14_01015</name>
    <name evidence="28" type="ORF">HVS_01765</name>
</gene>
<dbReference type="PROSITE" id="PS50975">
    <property type="entry name" value="ATP_GRASP"/>
    <property type="match status" value="1"/>
</dbReference>
<feature type="active site" evidence="23">
    <location>
        <position position="17"/>
    </location>
</feature>
<dbReference type="GO" id="GO:0005829">
    <property type="term" value="C:cytosol"/>
    <property type="evidence" value="ECO:0007669"/>
    <property type="project" value="TreeGrafter"/>
</dbReference>
<dbReference type="NCBIfam" id="TIGR01205">
    <property type="entry name" value="D_ala_D_alaTIGR"/>
    <property type="match status" value="1"/>
</dbReference>
<feature type="binding site" evidence="25">
    <location>
        <position position="326"/>
    </location>
    <ligand>
        <name>Mg(2+)</name>
        <dbReference type="ChEBI" id="CHEBI:18420"/>
        <label>2</label>
    </ligand>
</feature>
<dbReference type="Gene3D" id="3.30.470.20">
    <property type="entry name" value="ATP-grasp fold, B domain"/>
    <property type="match status" value="1"/>
</dbReference>
<dbReference type="InterPro" id="IPR013815">
    <property type="entry name" value="ATP_grasp_subdomain_1"/>
</dbReference>
<dbReference type="FunFam" id="3.30.470.20:FF:000008">
    <property type="entry name" value="D-alanine--D-alanine ligase"/>
    <property type="match status" value="1"/>
</dbReference>
<keyword evidence="10 24" id="KW-0547">Nucleotide-binding</keyword>
<comment type="pathway">
    <text evidence="4 22">Cell wall biogenesis; peptidoglycan biosynthesis.</text>
</comment>
<evidence type="ECO:0000256" key="17">
    <source>
        <dbReference type="ARBA" id="ARBA00047614"/>
    </source>
</evidence>
<comment type="subcellular location">
    <subcellularLocation>
        <location evidence="3 22">Cytoplasm</location>
    </subcellularLocation>
</comment>
<dbReference type="HAMAP" id="MF_00047">
    <property type="entry name" value="Dala_Dala_lig"/>
    <property type="match status" value="1"/>
</dbReference>
<name>A0A2K9E4C3_9FIRM</name>
<dbReference type="InterPro" id="IPR016185">
    <property type="entry name" value="PreATP-grasp_dom_sf"/>
</dbReference>
<evidence type="ECO:0000313" key="30">
    <source>
        <dbReference type="Proteomes" id="UP000233534"/>
    </source>
</evidence>
<dbReference type="PIRSF" id="PIRSF039102">
    <property type="entry name" value="Ddl/VanB"/>
    <property type="match status" value="1"/>
</dbReference>
<evidence type="ECO:0000256" key="11">
    <source>
        <dbReference type="ARBA" id="ARBA00022840"/>
    </source>
</evidence>
<dbReference type="RefSeq" id="WP_101298734.1">
    <property type="nucleotide sequence ID" value="NZ_CP025197.1"/>
</dbReference>
<keyword evidence="11 26" id="KW-0067">ATP-binding</keyword>
<dbReference type="InterPro" id="IPR011127">
    <property type="entry name" value="Dala_Dala_lig_N"/>
</dbReference>
<evidence type="ECO:0000256" key="1">
    <source>
        <dbReference type="ARBA" id="ARBA00001936"/>
    </source>
</evidence>
<dbReference type="Gene3D" id="3.40.50.20">
    <property type="match status" value="1"/>
</dbReference>
<evidence type="ECO:0000256" key="5">
    <source>
        <dbReference type="ARBA" id="ARBA00010871"/>
    </source>
</evidence>
<dbReference type="InterPro" id="IPR011095">
    <property type="entry name" value="Dala_Dala_lig_C"/>
</dbReference>
<evidence type="ECO:0000256" key="14">
    <source>
        <dbReference type="ARBA" id="ARBA00022984"/>
    </source>
</evidence>
<evidence type="ECO:0000256" key="18">
    <source>
        <dbReference type="ARBA" id="ARBA00060592"/>
    </source>
</evidence>
<feature type="binding site" evidence="24">
    <location>
        <position position="147"/>
    </location>
    <ligand>
        <name>ATP</name>
        <dbReference type="ChEBI" id="CHEBI:30616"/>
    </ligand>
</feature>
<evidence type="ECO:0000256" key="12">
    <source>
        <dbReference type="ARBA" id="ARBA00022842"/>
    </source>
</evidence>